<feature type="compositionally biased region" description="Basic and acidic residues" evidence="1">
    <location>
        <begin position="52"/>
        <end position="61"/>
    </location>
</feature>
<feature type="region of interest" description="Disordered" evidence="1">
    <location>
        <begin position="1"/>
        <end position="101"/>
    </location>
</feature>
<feature type="compositionally biased region" description="Low complexity" evidence="1">
    <location>
        <begin position="39"/>
        <end position="51"/>
    </location>
</feature>
<dbReference type="EMBL" id="CADCWG010000028">
    <property type="protein sequence ID" value="CAA9537822.1"/>
    <property type="molecule type" value="Genomic_DNA"/>
</dbReference>
<feature type="non-terminal residue" evidence="2">
    <location>
        <position position="1"/>
    </location>
</feature>
<feature type="non-terminal residue" evidence="2">
    <location>
        <position position="101"/>
    </location>
</feature>
<sequence length="101" mass="10577">CSSAGRWTVRAAGQDPPSTGWPKDDPSRDVGGGRLGRWPASAGSARPARPRGSPESRRDRSAVGWSRGETPTARRMPGRGARGRRWRGLVGDDGGDGLVGG</sequence>
<organism evidence="2">
    <name type="scientific">uncultured Thermomicrobiales bacterium</name>
    <dbReference type="NCBI Taxonomy" id="1645740"/>
    <lineage>
        <taxon>Bacteria</taxon>
        <taxon>Pseudomonadati</taxon>
        <taxon>Thermomicrobiota</taxon>
        <taxon>Thermomicrobia</taxon>
        <taxon>Thermomicrobiales</taxon>
        <taxon>environmental samples</taxon>
    </lineage>
</organism>
<evidence type="ECO:0000313" key="2">
    <source>
        <dbReference type="EMBL" id="CAA9537822.1"/>
    </source>
</evidence>
<gene>
    <name evidence="2" type="ORF">AVDCRST_MAG49-493</name>
</gene>
<name>A0A6J4U4E1_9BACT</name>
<accession>A0A6J4U4E1</accession>
<dbReference type="AlphaFoldDB" id="A0A6J4U4E1"/>
<proteinExistence type="predicted"/>
<evidence type="ECO:0000256" key="1">
    <source>
        <dbReference type="SAM" id="MobiDB-lite"/>
    </source>
</evidence>
<protein>
    <submittedName>
        <fullName evidence="2">Uncharacterized protein</fullName>
    </submittedName>
</protein>
<reference evidence="2" key="1">
    <citation type="submission" date="2020-02" db="EMBL/GenBank/DDBJ databases">
        <authorList>
            <person name="Meier V. D."/>
        </authorList>
    </citation>
    <scope>NUCLEOTIDE SEQUENCE</scope>
    <source>
        <strain evidence="2">AVDCRST_MAG49</strain>
    </source>
</reference>